<dbReference type="STRING" id="238.BBD35_01705"/>
<keyword evidence="1" id="KW-0732">Signal</keyword>
<evidence type="ECO:0000313" key="4">
    <source>
        <dbReference type="EMBL" id="OOH98140.1"/>
    </source>
</evidence>
<evidence type="ECO:0000256" key="1">
    <source>
        <dbReference type="ARBA" id="ARBA00022729"/>
    </source>
</evidence>
<proteinExistence type="predicted"/>
<name>A0A1V3U555_ELIME</name>
<feature type="domain" description="Calcineurin-like phosphoesterase" evidence="3">
    <location>
        <begin position="53"/>
        <end position="248"/>
    </location>
</feature>
<dbReference type="Gene3D" id="3.60.21.10">
    <property type="match status" value="1"/>
</dbReference>
<organism evidence="4 5">
    <name type="scientific">Elizabethkingia meningoseptica</name>
    <name type="common">Chryseobacterium meningosepticum</name>
    <dbReference type="NCBI Taxonomy" id="238"/>
    <lineage>
        <taxon>Bacteria</taxon>
        <taxon>Pseudomonadati</taxon>
        <taxon>Bacteroidota</taxon>
        <taxon>Flavobacteriia</taxon>
        <taxon>Flavobacteriales</taxon>
        <taxon>Weeksellaceae</taxon>
        <taxon>Elizabethkingia</taxon>
    </lineage>
</organism>
<dbReference type="InterPro" id="IPR004843">
    <property type="entry name" value="Calcineurin-like_PHP"/>
</dbReference>
<comment type="caution">
    <text evidence="4">The sequence shown here is derived from an EMBL/GenBank/DDBJ whole genome shotgun (WGS) entry which is preliminary data.</text>
</comment>
<gene>
    <name evidence="4" type="ORF">BMF97_02410</name>
</gene>
<keyword evidence="5" id="KW-1185">Reference proteome</keyword>
<dbReference type="Pfam" id="PF00149">
    <property type="entry name" value="Metallophos"/>
    <property type="match status" value="1"/>
</dbReference>
<evidence type="ECO:0000313" key="5">
    <source>
        <dbReference type="Proteomes" id="UP000188947"/>
    </source>
</evidence>
<dbReference type="Gene3D" id="2.40.160.50">
    <property type="entry name" value="membrane protein fhac: a member of the omp85/tpsb transporter family"/>
    <property type="match status" value="1"/>
</dbReference>
<dbReference type="PANTHER" id="PTHR10161:SF14">
    <property type="entry name" value="TARTRATE-RESISTANT ACID PHOSPHATASE TYPE 5"/>
    <property type="match status" value="1"/>
</dbReference>
<dbReference type="InterPro" id="IPR029052">
    <property type="entry name" value="Metallo-depent_PP-like"/>
</dbReference>
<keyword evidence="2" id="KW-0378">Hydrolase</keyword>
<dbReference type="PROSITE" id="PS51257">
    <property type="entry name" value="PROKAR_LIPOPROTEIN"/>
    <property type="match status" value="1"/>
</dbReference>
<evidence type="ECO:0000259" key="3">
    <source>
        <dbReference type="Pfam" id="PF00149"/>
    </source>
</evidence>
<protein>
    <submittedName>
        <fullName evidence="4">Metallophosphoesterase</fullName>
    </submittedName>
</protein>
<dbReference type="GO" id="GO:0016787">
    <property type="term" value="F:hydrolase activity"/>
    <property type="evidence" value="ECO:0007669"/>
    <property type="project" value="UniProtKB-KW"/>
</dbReference>
<dbReference type="SUPFAM" id="SSF56300">
    <property type="entry name" value="Metallo-dependent phosphatases"/>
    <property type="match status" value="1"/>
</dbReference>
<dbReference type="AlphaFoldDB" id="A0A1V3U555"/>
<dbReference type="EMBL" id="MPOG01000001">
    <property type="protein sequence ID" value="OOH98140.1"/>
    <property type="molecule type" value="Genomic_DNA"/>
</dbReference>
<evidence type="ECO:0000256" key="2">
    <source>
        <dbReference type="ARBA" id="ARBA00022801"/>
    </source>
</evidence>
<dbReference type="RefSeq" id="WP_069215567.1">
    <property type="nucleotide sequence ID" value="NZ_CP016378.1"/>
</dbReference>
<reference evidence="4 5" key="1">
    <citation type="submission" date="2016-11" db="EMBL/GenBank/DDBJ databases">
        <title>Genome sequence and comparative genomic analysis of clinical strain Elizabethkingia meningoseptica 61421 PRCM.</title>
        <authorList>
            <person name="Wang M."/>
            <person name="Hu S."/>
            <person name="Cao L."/>
            <person name="Jiang T."/>
            <person name="Zhou Y."/>
            <person name="Ming D."/>
        </authorList>
    </citation>
    <scope>NUCLEOTIDE SEQUENCE [LARGE SCALE GENOMIC DNA]</scope>
    <source>
        <strain evidence="4 5">61421 PRCM</strain>
    </source>
</reference>
<dbReference type="OrthoDB" id="333971at2"/>
<dbReference type="Proteomes" id="UP000188947">
    <property type="component" value="Unassembled WGS sequence"/>
</dbReference>
<dbReference type="InterPro" id="IPR051558">
    <property type="entry name" value="Metallophosphoesterase_PAP"/>
</dbReference>
<dbReference type="eggNOG" id="COG4775">
    <property type="taxonomic scope" value="Bacteria"/>
</dbReference>
<dbReference type="PANTHER" id="PTHR10161">
    <property type="entry name" value="TARTRATE-RESISTANT ACID PHOSPHATASE TYPE 5"/>
    <property type="match status" value="1"/>
</dbReference>
<accession>A0A1V3U555</accession>
<sequence length="1238" mass="141640">MHFKVYILKNTLSNFLKISIFGFALQSCATYNVQKGKNLAEIPTKDSTGIAHRFFLIGDAGNADEPQSQHTLSLLQKRLDNAASGSTLLFLGDNIYPLGMPDTKDSSYEEARNKLENQLKITKNYKGNTIVIPGNHDWYHGLKGLNAQEKTVSEYLGNKKAFLPKKGCPIDQVKLGNDLTLITIDSEWYLQNWDKNPEINADCNIKTREDFLDEFEDLITKNQNKTVVVALHHPLISGGSHAGYFSLKKQIYPLDSKIPLPLVGSLINVIRSTSGISPQDLNNERYTALVARIKSITQSNTNVIFVSGHEHNLQYLEEKNLRQIISGAGSKSEAAKITGPRNFTFGGSGYAVLDINNDGSANVSFYSTENNTEKLLSKVNVLENNQPQEYKGTFQDTFPSTIKTSVYPPELTHKSGVYKWLWGEHYRKYYSMPVEAKVASLDTLKGGLSPVRAGGGHQSNSLRLAAGNKQEYAMRGVRKSAIRFLNAVAFKNKTFGHELEGTFAEKFLLDFYTTTHPYTPFAVNNLADKINILHSNPQLYYIPKQKALESFNNEYGNELYMIEERFSGTPVDLEQLNGATTTMNTIDMMKNLQKSEKYSVDQQSYIRARIFDMLVGDWDRHFDQWRWAEYKEGNSYVYKAIPKDRDQAFSKYDGFLFKFVMKIPALRHMQTFKENIRNVKWLNREAYPLDLAFLKNATEEDWKKEAEYIQQNLTDEVIDKAFLNLPKEVQDGTIKLIQQDLKIRRDMMAYYASEYYKVLQKTVLLTGTNKADRFVIKKEKGKVNISQFRIKKESEELVFQREYTKDETNEIWIYGLDDDDIFDVSGNRNTGIRIRITGGQNHDIYNIENGKNVKLYDFKSQQNTYNIKGFVAREVTNDYERNAYDYKKPQYNFWAGYPNAGYNPDDGIKIGAAINYTKNGFHQNPFTSKHTLKTNFAFATSGVELIYNGIFPEAFAGWTFHLDGRFATPNSALNYFGFGNNTINDDDNLGRNYNRVRVQQFQVGPSISRKSFMGLTHTIQLGYENNRIQYNPDRFISHSTQIRPDIFDNQEFLGAKYMFSYDHSDNVAFPTMGFGFSVSAAWKANLDNTKRNFVTYEGRMNITRRIDNTGRFVFATRILGKYINNPYFEFFQGADLGGNEDLRSFRNSRFLGRSSLIQSNDIRWNFGRVRNKIIPVNFGILAGYDYGRVWMDGEYSRKWHQSAGGGIWISILETFSARAMYFTGSDGGRFSAGLGMRF</sequence>